<reference evidence="2 3" key="2">
    <citation type="journal article" date="2015" name="J. Bacteriol.">
        <title>Genomic, proteomic, and biochemical analysis of the organohalide respiratory pathway in Desulfitobacterium dehalogenans.</title>
        <authorList>
            <person name="Kruse T."/>
            <person name="van de Pas B.A."/>
            <person name="Atteia A."/>
            <person name="Krab K."/>
            <person name="Hagen W.R."/>
            <person name="Goodwin L."/>
            <person name="Chain P."/>
            <person name="Boeren S."/>
            <person name="Maphosa F."/>
            <person name="Schraa G."/>
            <person name="de Vos W.M."/>
            <person name="van der Oost J."/>
            <person name="Smidt H."/>
            <person name="Stams A.J."/>
        </authorList>
    </citation>
    <scope>NUCLEOTIDE SEQUENCE [LARGE SCALE GENOMIC DNA]</scope>
    <source>
        <strain evidence="3">ATCC 51507 / DSM 9161 / JW/IU-DC1</strain>
    </source>
</reference>
<reference evidence="3" key="1">
    <citation type="submission" date="2012-06" db="EMBL/GenBank/DDBJ databases">
        <title>Complete sequence of Desulfitobacterium dehalogenans ATCC 51507.</title>
        <authorList>
            <person name="Lucas S."/>
            <person name="Han J."/>
            <person name="Lapidus A."/>
            <person name="Cheng J.-F."/>
            <person name="Goodwin L."/>
            <person name="Pitluck S."/>
            <person name="Peters L."/>
            <person name="Ovchinnikova G."/>
            <person name="Teshima H."/>
            <person name="Detter J.C."/>
            <person name="Han C."/>
            <person name="Tapia R."/>
            <person name="Land M."/>
            <person name="Hauser L."/>
            <person name="Kyrpides N."/>
            <person name="Ivanova N."/>
            <person name="Pagani I."/>
            <person name="Kruse T."/>
            <person name="de Vos W.M."/>
            <person name="Smidt H."/>
            <person name="Woyke T."/>
        </authorList>
    </citation>
    <scope>NUCLEOTIDE SEQUENCE [LARGE SCALE GENOMIC DNA]</scope>
    <source>
        <strain evidence="3">ATCC 51507 / DSM 9161 / JW/IU-DC1</strain>
    </source>
</reference>
<organism evidence="2 3">
    <name type="scientific">Desulfitobacterium dehalogenans (strain ATCC 51507 / DSM 9161 / JW/IU-DC1)</name>
    <dbReference type="NCBI Taxonomy" id="756499"/>
    <lineage>
        <taxon>Bacteria</taxon>
        <taxon>Bacillati</taxon>
        <taxon>Bacillota</taxon>
        <taxon>Clostridia</taxon>
        <taxon>Eubacteriales</taxon>
        <taxon>Desulfitobacteriaceae</taxon>
        <taxon>Desulfitobacterium</taxon>
    </lineage>
</organism>
<name>I4A857_DESDJ</name>
<sequence length="155" mass="17590">MDNKPKSKKKKKTLVEKNEHHQHDHCPTTIHETVCVKAKVTITPDVKVHDIKYYCDEGPINWDCEKTKNCANSCTFEVGQKICVEIPLIFSADAKVDPLGIVCETPLSENCHDKPPCKPKDPVLDPLLENDLILNLIRRYSPMLKNLLKGLGYLK</sequence>
<feature type="compositionally biased region" description="Basic residues" evidence="1">
    <location>
        <begin position="1"/>
        <end position="12"/>
    </location>
</feature>
<dbReference type="KEGG" id="ddh:Desde_1746"/>
<feature type="compositionally biased region" description="Basic and acidic residues" evidence="1">
    <location>
        <begin position="13"/>
        <end position="22"/>
    </location>
</feature>
<dbReference type="EMBL" id="CP003348">
    <property type="protein sequence ID" value="AFM00142.1"/>
    <property type="molecule type" value="Genomic_DNA"/>
</dbReference>
<dbReference type="HOGENOM" id="CLU_1692644_0_0_9"/>
<evidence type="ECO:0000313" key="3">
    <source>
        <dbReference type="Proteomes" id="UP000006053"/>
    </source>
</evidence>
<feature type="region of interest" description="Disordered" evidence="1">
    <location>
        <begin position="1"/>
        <end position="22"/>
    </location>
</feature>
<evidence type="ECO:0000313" key="2">
    <source>
        <dbReference type="EMBL" id="AFM00142.1"/>
    </source>
</evidence>
<dbReference type="RefSeq" id="WP_014793630.1">
    <property type="nucleotide sequence ID" value="NC_018017.1"/>
</dbReference>
<keyword evidence="3" id="KW-1185">Reference proteome</keyword>
<evidence type="ECO:0000256" key="1">
    <source>
        <dbReference type="SAM" id="MobiDB-lite"/>
    </source>
</evidence>
<gene>
    <name evidence="2" type="ordered locus">Desde_1746</name>
</gene>
<dbReference type="OrthoDB" id="2062196at2"/>
<proteinExistence type="predicted"/>
<dbReference type="Proteomes" id="UP000006053">
    <property type="component" value="Chromosome"/>
</dbReference>
<protein>
    <submittedName>
        <fullName evidence="2">Uncharacterized protein</fullName>
    </submittedName>
</protein>
<dbReference type="AlphaFoldDB" id="I4A857"/>
<accession>I4A857</accession>